<protein>
    <submittedName>
        <fullName evidence="1">Uncharacterized protein</fullName>
    </submittedName>
</protein>
<reference evidence="1 2" key="1">
    <citation type="journal article" date="2015" name="Antonie Van Leeuwenhoek">
        <title>Oceanobacillus bengalensis sp. nov., a bacterium isolated from seawater of the Bay of Bengal.</title>
        <authorList>
            <person name="Yongchang O."/>
            <person name="Xiang W."/>
            <person name="Wang G."/>
        </authorList>
    </citation>
    <scope>NUCLEOTIDE SEQUENCE [LARGE SCALE GENOMIC DNA]</scope>
    <source>
        <strain evidence="1 2">MCCC 1K00260</strain>
    </source>
</reference>
<evidence type="ECO:0000313" key="1">
    <source>
        <dbReference type="EMBL" id="RKQ13204.1"/>
    </source>
</evidence>
<comment type="caution">
    <text evidence="1">The sequence shown here is derived from an EMBL/GenBank/DDBJ whole genome shotgun (WGS) entry which is preliminary data.</text>
</comment>
<dbReference type="Proteomes" id="UP000281813">
    <property type="component" value="Unassembled WGS sequence"/>
</dbReference>
<evidence type="ECO:0000313" key="2">
    <source>
        <dbReference type="Proteomes" id="UP000281813"/>
    </source>
</evidence>
<proteinExistence type="predicted"/>
<accession>A0A494YT04</accession>
<name>A0A494YT04_9BACI</name>
<dbReference type="AlphaFoldDB" id="A0A494YT04"/>
<gene>
    <name evidence="1" type="ORF">D8M05_17045</name>
</gene>
<dbReference type="EMBL" id="RBZO01000035">
    <property type="protein sequence ID" value="RKQ13204.1"/>
    <property type="molecule type" value="Genomic_DNA"/>
</dbReference>
<keyword evidence="2" id="KW-1185">Reference proteome</keyword>
<organism evidence="1 2">
    <name type="scientific">Oceanobacillus bengalensis</name>
    <dbReference type="NCBI Taxonomy" id="1435466"/>
    <lineage>
        <taxon>Bacteria</taxon>
        <taxon>Bacillati</taxon>
        <taxon>Bacillota</taxon>
        <taxon>Bacilli</taxon>
        <taxon>Bacillales</taxon>
        <taxon>Bacillaceae</taxon>
        <taxon>Oceanobacillus</taxon>
    </lineage>
</organism>
<sequence length="76" mass="8848">MVNYMKEISEFYKYVRQVPLSGSAITLWHVLMQINNDARWNDMFTVPAVSLKPLHGLTDSTFKRARKELADKGYII</sequence>
<dbReference type="RefSeq" id="WP_121133952.1">
    <property type="nucleotide sequence ID" value="NZ_JBHUFK010000035.1"/>
</dbReference>